<dbReference type="CDD" id="cd09917">
    <property type="entry name" value="F-box_SF"/>
    <property type="match status" value="1"/>
</dbReference>
<evidence type="ECO:0000259" key="2">
    <source>
        <dbReference type="PROSITE" id="PS50181"/>
    </source>
</evidence>
<feature type="region of interest" description="Disordered" evidence="1">
    <location>
        <begin position="598"/>
        <end position="628"/>
    </location>
</feature>
<keyword evidence="4" id="KW-1185">Reference proteome</keyword>
<protein>
    <recommendedName>
        <fullName evidence="2">F-box domain-containing protein</fullName>
    </recommendedName>
</protein>
<dbReference type="OrthoDB" id="5359231at2759"/>
<gene>
    <name evidence="3" type="ORF">B0J13DRAFT_621450</name>
</gene>
<feature type="compositionally biased region" description="Basic and acidic residues" evidence="1">
    <location>
        <begin position="392"/>
        <end position="415"/>
    </location>
</feature>
<dbReference type="SUPFAM" id="SSF81383">
    <property type="entry name" value="F-box domain"/>
    <property type="match status" value="1"/>
</dbReference>
<feature type="compositionally biased region" description="Polar residues" evidence="1">
    <location>
        <begin position="598"/>
        <end position="610"/>
    </location>
</feature>
<evidence type="ECO:0000313" key="4">
    <source>
        <dbReference type="Proteomes" id="UP000717696"/>
    </source>
</evidence>
<dbReference type="PROSITE" id="PS50181">
    <property type="entry name" value="FBOX"/>
    <property type="match status" value="1"/>
</dbReference>
<dbReference type="InterPro" id="IPR036047">
    <property type="entry name" value="F-box-like_dom_sf"/>
</dbReference>
<evidence type="ECO:0000256" key="1">
    <source>
        <dbReference type="SAM" id="MobiDB-lite"/>
    </source>
</evidence>
<feature type="domain" description="F-box" evidence="2">
    <location>
        <begin position="1"/>
        <end position="46"/>
    </location>
</feature>
<evidence type="ECO:0000313" key="3">
    <source>
        <dbReference type="EMBL" id="KAH7149609.1"/>
    </source>
</evidence>
<feature type="region of interest" description="Disordered" evidence="1">
    <location>
        <begin position="379"/>
        <end position="415"/>
    </location>
</feature>
<accession>A0A9P9F0K7</accession>
<dbReference type="InterPro" id="IPR001810">
    <property type="entry name" value="F-box_dom"/>
</dbReference>
<dbReference type="Proteomes" id="UP000717696">
    <property type="component" value="Unassembled WGS sequence"/>
</dbReference>
<dbReference type="AlphaFoldDB" id="A0A9P9F0K7"/>
<proteinExistence type="predicted"/>
<reference evidence="3" key="1">
    <citation type="journal article" date="2021" name="Nat. Commun.">
        <title>Genetic determinants of endophytism in the Arabidopsis root mycobiome.</title>
        <authorList>
            <person name="Mesny F."/>
            <person name="Miyauchi S."/>
            <person name="Thiergart T."/>
            <person name="Pickel B."/>
            <person name="Atanasova L."/>
            <person name="Karlsson M."/>
            <person name="Huettel B."/>
            <person name="Barry K.W."/>
            <person name="Haridas S."/>
            <person name="Chen C."/>
            <person name="Bauer D."/>
            <person name="Andreopoulos W."/>
            <person name="Pangilinan J."/>
            <person name="LaButti K."/>
            <person name="Riley R."/>
            <person name="Lipzen A."/>
            <person name="Clum A."/>
            <person name="Drula E."/>
            <person name="Henrissat B."/>
            <person name="Kohler A."/>
            <person name="Grigoriev I.V."/>
            <person name="Martin F.M."/>
            <person name="Hacquard S."/>
        </authorList>
    </citation>
    <scope>NUCLEOTIDE SEQUENCE</scope>
    <source>
        <strain evidence="3">MPI-CAGE-AT-0021</strain>
    </source>
</reference>
<name>A0A9P9F0K7_9HYPO</name>
<comment type="caution">
    <text evidence="3">The sequence shown here is derived from an EMBL/GenBank/DDBJ whole genome shotgun (WGS) entry which is preliminary data.</text>
</comment>
<dbReference type="Pfam" id="PF00646">
    <property type="entry name" value="F-box"/>
    <property type="match status" value="1"/>
</dbReference>
<dbReference type="EMBL" id="JAGMUU010000007">
    <property type="protein sequence ID" value="KAH7149609.1"/>
    <property type="molecule type" value="Genomic_DNA"/>
</dbReference>
<sequence>MSLLKLPIEIVSLIAEHLHIDHLFDFGQTCHHFRYILRNESICRKALQTAKFSPEAVEAQALHAYARGLRRLVKRRNAVRYAEPYLVAIVAMVESFVYANGVLCYTIDRENLHILDVHQSADEELVLRIPWMLRNLACDSQWSTLSSFRPLHYSHGILSSLYSDKDSEGETTTWLVVLRIKDLKVLAFRNLDSTVYLFVRNNDEYLVYGTKSQPGLDGHRRWALQRLDLRGRERPPPVLVLWNLNGSRLGQNICFEIFDNHFYCLSNRNKVRQEHGRWNNYYHVVRFPLCEATRESCKSPPLRNLWRRHAAEGPVDERWETLQLVKDECSGKLFIFDSRRECLTANAMSQRTCYKKEIRFEETDENTDLARHPMAEIINTLPRQESSDDESRDPNAWDSETHAETRPPENVHVGDDGALGSMFTIGECFVRFYNPSCETFVDLIDESQRLRLRVRPKLDASHEDASDVCHTKSPETREAFNGSKDLHHGVKFWPPDQTLPHSPEPAQLRSILYPQIPMGEIDWAMDDRTLIYAPGHAVSNGPRPLVLVSFDPAIRLPSFAKLRLGSAALGGSDGLNISPPNEPRTPAEHLDIIPKASASSANAQGVSATDLSGAECQRDEPNATQTGQPWAMRYPALYMRIPKTEASPCGFDMSF</sequence>
<organism evidence="3 4">
    <name type="scientific">Dactylonectria estremocensis</name>
    <dbReference type="NCBI Taxonomy" id="1079267"/>
    <lineage>
        <taxon>Eukaryota</taxon>
        <taxon>Fungi</taxon>
        <taxon>Dikarya</taxon>
        <taxon>Ascomycota</taxon>
        <taxon>Pezizomycotina</taxon>
        <taxon>Sordariomycetes</taxon>
        <taxon>Hypocreomycetidae</taxon>
        <taxon>Hypocreales</taxon>
        <taxon>Nectriaceae</taxon>
        <taxon>Dactylonectria</taxon>
    </lineage>
</organism>